<name>A0A0L0SRN9_ALLM3</name>
<dbReference type="EC" id="2.8.1.14" evidence="3"/>
<dbReference type="GO" id="GO:0005524">
    <property type="term" value="F:ATP binding"/>
    <property type="evidence" value="ECO:0007669"/>
    <property type="project" value="UniProtKB-KW"/>
</dbReference>
<proteinExistence type="inferred from homology"/>
<dbReference type="Pfam" id="PF20259">
    <property type="entry name" value="tRNA_Me_trans_M"/>
    <property type="match status" value="1"/>
</dbReference>
<keyword evidence="9" id="KW-0694">RNA-binding</keyword>
<dbReference type="Proteomes" id="UP000054350">
    <property type="component" value="Unassembled WGS sequence"/>
</dbReference>
<evidence type="ECO:0000256" key="10">
    <source>
        <dbReference type="ARBA" id="ARBA00023157"/>
    </source>
</evidence>
<evidence type="ECO:0000256" key="9">
    <source>
        <dbReference type="ARBA" id="ARBA00022884"/>
    </source>
</evidence>
<keyword evidence="5 14" id="KW-0808">Transferase</keyword>
<dbReference type="InterPro" id="IPR004506">
    <property type="entry name" value="MnmA-like"/>
</dbReference>
<evidence type="ECO:0000259" key="13">
    <source>
        <dbReference type="Pfam" id="PF20259"/>
    </source>
</evidence>
<reference evidence="15" key="2">
    <citation type="submission" date="2009-11" db="EMBL/GenBank/DDBJ databases">
        <title>The Genome Sequence of Allomyces macrogynus strain ATCC 38327.</title>
        <authorList>
            <consortium name="The Broad Institute Genome Sequencing Platform"/>
            <person name="Russ C."/>
            <person name="Cuomo C."/>
            <person name="Shea T."/>
            <person name="Young S.K."/>
            <person name="Zeng Q."/>
            <person name="Koehrsen M."/>
            <person name="Haas B."/>
            <person name="Borodovsky M."/>
            <person name="Guigo R."/>
            <person name="Alvarado L."/>
            <person name="Berlin A."/>
            <person name="Borenstein D."/>
            <person name="Chen Z."/>
            <person name="Engels R."/>
            <person name="Freedman E."/>
            <person name="Gellesch M."/>
            <person name="Goldberg J."/>
            <person name="Griggs A."/>
            <person name="Gujja S."/>
            <person name="Heiman D."/>
            <person name="Hepburn T."/>
            <person name="Howarth C."/>
            <person name="Jen D."/>
            <person name="Larson L."/>
            <person name="Lewis B."/>
            <person name="Mehta T."/>
            <person name="Park D."/>
            <person name="Pearson M."/>
            <person name="Roberts A."/>
            <person name="Saif S."/>
            <person name="Shenoy N."/>
            <person name="Sisk P."/>
            <person name="Stolte C."/>
            <person name="Sykes S."/>
            <person name="Walk T."/>
            <person name="White J."/>
            <person name="Yandava C."/>
            <person name="Burger G."/>
            <person name="Gray M.W."/>
            <person name="Holland P.W.H."/>
            <person name="King N."/>
            <person name="Lang F.B.F."/>
            <person name="Roger A.J."/>
            <person name="Ruiz-Trillo I."/>
            <person name="Lander E."/>
            <person name="Nusbaum C."/>
        </authorList>
    </citation>
    <scope>NUCLEOTIDE SEQUENCE [LARGE SCALE GENOMIC DNA]</scope>
    <source>
        <strain evidence="15">ATCC 38327</strain>
    </source>
</reference>
<dbReference type="PANTHER" id="PTHR11933:SF5">
    <property type="entry name" value="MITOCHONDRIAL TRNA-SPECIFIC 2-THIOURIDYLASE 1"/>
    <property type="match status" value="1"/>
</dbReference>
<comment type="similarity">
    <text evidence="2">Belongs to the MnmA/TRMU family.</text>
</comment>
<dbReference type="CDD" id="cd01998">
    <property type="entry name" value="MnmA_TRMU-like"/>
    <property type="match status" value="1"/>
</dbReference>
<keyword evidence="15" id="KW-1185">Reference proteome</keyword>
<evidence type="ECO:0000256" key="8">
    <source>
        <dbReference type="ARBA" id="ARBA00022840"/>
    </source>
</evidence>
<dbReference type="EMBL" id="GG745346">
    <property type="protein sequence ID" value="KNE65030.1"/>
    <property type="molecule type" value="Genomic_DNA"/>
</dbReference>
<evidence type="ECO:0000313" key="15">
    <source>
        <dbReference type="Proteomes" id="UP000054350"/>
    </source>
</evidence>
<gene>
    <name evidence="14" type="ORF">AMAG_10697</name>
</gene>
<evidence type="ECO:0000256" key="4">
    <source>
        <dbReference type="ARBA" id="ARBA00022555"/>
    </source>
</evidence>
<evidence type="ECO:0000256" key="6">
    <source>
        <dbReference type="ARBA" id="ARBA00022694"/>
    </source>
</evidence>
<protein>
    <recommendedName>
        <fullName evidence="3">tRNA-5-taurinomethyluridine 2-sulfurtransferase</fullName>
        <ecNumber evidence="3">2.8.1.14</ecNumber>
    </recommendedName>
</protein>
<keyword evidence="10" id="KW-1015">Disulfide bond</keyword>
<dbReference type="InterPro" id="IPR014729">
    <property type="entry name" value="Rossmann-like_a/b/a_fold"/>
</dbReference>
<dbReference type="PANTHER" id="PTHR11933">
    <property type="entry name" value="TRNA 5-METHYLAMINOMETHYL-2-THIOURIDYLATE -METHYLTRANSFERASE"/>
    <property type="match status" value="1"/>
</dbReference>
<dbReference type="GO" id="GO:0008168">
    <property type="term" value="F:methyltransferase activity"/>
    <property type="evidence" value="ECO:0007669"/>
    <property type="project" value="UniProtKB-KW"/>
</dbReference>
<dbReference type="Gene3D" id="3.40.50.620">
    <property type="entry name" value="HUPs"/>
    <property type="match status" value="1"/>
</dbReference>
<dbReference type="GO" id="GO:0005739">
    <property type="term" value="C:mitochondrion"/>
    <property type="evidence" value="ECO:0007669"/>
    <property type="project" value="TreeGrafter"/>
</dbReference>
<keyword evidence="14" id="KW-0489">Methyltransferase</keyword>
<feature type="domain" description="tRNA-specific 2-thiouridylase MnmA-like central" evidence="13">
    <location>
        <begin position="210"/>
        <end position="270"/>
    </location>
</feature>
<dbReference type="InterPro" id="IPR046885">
    <property type="entry name" value="MnmA-like_C"/>
</dbReference>
<dbReference type="AlphaFoldDB" id="A0A0L0SRN9"/>
<keyword evidence="8" id="KW-0067">ATP-binding</keyword>
<dbReference type="eggNOG" id="KOG2805">
    <property type="taxonomic scope" value="Eukaryota"/>
</dbReference>
<keyword evidence="6" id="KW-0819">tRNA processing</keyword>
<dbReference type="GO" id="GO:0000049">
    <property type="term" value="F:tRNA binding"/>
    <property type="evidence" value="ECO:0007669"/>
    <property type="project" value="UniProtKB-KW"/>
</dbReference>
<dbReference type="STRING" id="578462.A0A0L0SRN9"/>
<organism evidence="14 15">
    <name type="scientific">Allomyces macrogynus (strain ATCC 38327)</name>
    <name type="common">Allomyces javanicus var. macrogynus</name>
    <dbReference type="NCBI Taxonomy" id="578462"/>
    <lineage>
        <taxon>Eukaryota</taxon>
        <taxon>Fungi</taxon>
        <taxon>Fungi incertae sedis</taxon>
        <taxon>Blastocladiomycota</taxon>
        <taxon>Blastocladiomycetes</taxon>
        <taxon>Blastocladiales</taxon>
        <taxon>Blastocladiaceae</taxon>
        <taxon>Allomyces</taxon>
    </lineage>
</organism>
<evidence type="ECO:0000313" key="14">
    <source>
        <dbReference type="EMBL" id="KNE65030.1"/>
    </source>
</evidence>
<dbReference type="OrthoDB" id="3685at2759"/>
<evidence type="ECO:0000256" key="2">
    <source>
        <dbReference type="ARBA" id="ARBA00006191"/>
    </source>
</evidence>
<evidence type="ECO:0000256" key="11">
    <source>
        <dbReference type="ARBA" id="ARBA00049564"/>
    </source>
</evidence>
<dbReference type="GO" id="GO:0002143">
    <property type="term" value="P:tRNA wobble position uridine thiolation"/>
    <property type="evidence" value="ECO:0007669"/>
    <property type="project" value="TreeGrafter"/>
</dbReference>
<evidence type="ECO:0000259" key="12">
    <source>
        <dbReference type="Pfam" id="PF20258"/>
    </source>
</evidence>
<evidence type="ECO:0000256" key="5">
    <source>
        <dbReference type="ARBA" id="ARBA00022679"/>
    </source>
</evidence>
<dbReference type="Gene3D" id="2.40.30.10">
    <property type="entry name" value="Translation factors"/>
    <property type="match status" value="1"/>
</dbReference>
<evidence type="ECO:0000256" key="3">
    <source>
        <dbReference type="ARBA" id="ARBA00011953"/>
    </source>
</evidence>
<sequence length="379" mass="41570">MAMSGGVDSAIAAHLLLSAGHRVTGIYMRNWDSTDETGVCTSDADWADVQAACRTLGIPSVRVDFVKEYWGQVFETALGEFEQGRTPNPDVWCNREIKFGALARRVLVEGVPGQGRFEYLATGHYARRVPLPNCDSARFQVARGLDAGKDQSYFLAAIDGNVLPRVLFPLGRAHKRDIKALARAVGLAKWADKKESMGICFIGKRRRFGDFLDGYIEPQPGHFILEDGTIVGAHDGLAKYTIGQAAKIHSQKDRYFVAHKDAKTGDVLVVPGRDHPRLFARKLRASWVRWIHPENEARALGGGVDGLTAQIRYRQEPVPCRVEKRPDGTYTVHLAHAVRAVTPGQVVAVYDGDVCLGCGLQMESDGLESVEEVGSEGSE</sequence>
<dbReference type="Pfam" id="PF03054">
    <property type="entry name" value="tRNA_Me_trans"/>
    <property type="match status" value="1"/>
</dbReference>
<dbReference type="GO" id="GO:0016783">
    <property type="term" value="F:sulfurtransferase activity"/>
    <property type="evidence" value="ECO:0007669"/>
    <property type="project" value="InterPro"/>
</dbReference>
<comment type="catalytic activity">
    <reaction evidence="11">
        <text>5-taurinomethyluridine(34) in tRNA + S-sulfanyl-L-cysteinyl-[protein] + AH2 + ATP = 5-taurinomethyl-2-thiouridine(34) in tRNA + L-cysteinyl-[protein] + A + AMP + diphosphate + H(+)</text>
        <dbReference type="Rhea" id="RHEA:47040"/>
        <dbReference type="Rhea" id="RHEA-COMP:10131"/>
        <dbReference type="Rhea" id="RHEA-COMP:11726"/>
        <dbReference type="Rhea" id="RHEA-COMP:11732"/>
        <dbReference type="Rhea" id="RHEA-COMP:11733"/>
        <dbReference type="ChEBI" id="CHEBI:13193"/>
        <dbReference type="ChEBI" id="CHEBI:15378"/>
        <dbReference type="ChEBI" id="CHEBI:17499"/>
        <dbReference type="ChEBI" id="CHEBI:29950"/>
        <dbReference type="ChEBI" id="CHEBI:30616"/>
        <dbReference type="ChEBI" id="CHEBI:33019"/>
        <dbReference type="ChEBI" id="CHEBI:61963"/>
        <dbReference type="ChEBI" id="CHEBI:87171"/>
        <dbReference type="ChEBI" id="CHEBI:87172"/>
        <dbReference type="ChEBI" id="CHEBI:456215"/>
        <dbReference type="EC" id="2.8.1.14"/>
    </reaction>
</comment>
<accession>A0A0L0SRN9</accession>
<dbReference type="InterPro" id="IPR046884">
    <property type="entry name" value="MnmA-like_central"/>
</dbReference>
<dbReference type="GO" id="GO:0032259">
    <property type="term" value="P:methylation"/>
    <property type="evidence" value="ECO:0007669"/>
    <property type="project" value="UniProtKB-KW"/>
</dbReference>
<comment type="function">
    <text evidence="1">Catalyzes the 2-thiolation of uridine at the wobble position (U34) of mitochondrial tRNA(Lys), tRNA(Glu) and tRNA(Gln). Required for the formation of 5-taurinomethyl-2-thiouridine (tm5s2U) of mitochondrial tRNA(Lys), tRNA(Glu), and tRNA(Gln) at the wobble position. ATP is required to activate the C2 atom of the wobble base.</text>
</comment>
<dbReference type="Gene3D" id="2.30.30.280">
    <property type="entry name" value="Adenine nucleotide alpha hydrolases-like domains"/>
    <property type="match status" value="1"/>
</dbReference>
<evidence type="ECO:0000256" key="7">
    <source>
        <dbReference type="ARBA" id="ARBA00022741"/>
    </source>
</evidence>
<dbReference type="FunFam" id="2.30.30.280:FF:000001">
    <property type="entry name" value="tRNA-specific 2-thiouridylase MnmA"/>
    <property type="match status" value="1"/>
</dbReference>
<dbReference type="Pfam" id="PF20258">
    <property type="entry name" value="tRNA_Me_trans_C"/>
    <property type="match status" value="1"/>
</dbReference>
<dbReference type="NCBIfam" id="TIGR00420">
    <property type="entry name" value="trmU"/>
    <property type="match status" value="1"/>
</dbReference>
<feature type="domain" description="tRNA-specific 2-thiouridylase MnmA-like C-terminal" evidence="12">
    <location>
        <begin position="281"/>
        <end position="359"/>
    </location>
</feature>
<dbReference type="SUPFAM" id="SSF52402">
    <property type="entry name" value="Adenine nucleotide alpha hydrolases-like"/>
    <property type="match status" value="1"/>
</dbReference>
<dbReference type="NCBIfam" id="NF001138">
    <property type="entry name" value="PRK00143.1"/>
    <property type="match status" value="1"/>
</dbReference>
<dbReference type="VEuPathDB" id="FungiDB:AMAG_10697"/>
<evidence type="ECO:0000256" key="1">
    <source>
        <dbReference type="ARBA" id="ARBA00003986"/>
    </source>
</evidence>
<dbReference type="OMA" id="PFYVWDL"/>
<reference evidence="14 15" key="1">
    <citation type="submission" date="2009-11" db="EMBL/GenBank/DDBJ databases">
        <title>Annotation of Allomyces macrogynus ATCC 38327.</title>
        <authorList>
            <consortium name="The Broad Institute Genome Sequencing Platform"/>
            <person name="Russ C."/>
            <person name="Cuomo C."/>
            <person name="Burger G."/>
            <person name="Gray M.W."/>
            <person name="Holland P.W.H."/>
            <person name="King N."/>
            <person name="Lang F.B.F."/>
            <person name="Roger A.J."/>
            <person name="Ruiz-Trillo I."/>
            <person name="Young S.K."/>
            <person name="Zeng Q."/>
            <person name="Gargeya S."/>
            <person name="Fitzgerald M."/>
            <person name="Haas B."/>
            <person name="Abouelleil A."/>
            <person name="Alvarado L."/>
            <person name="Arachchi H.M."/>
            <person name="Berlin A."/>
            <person name="Chapman S.B."/>
            <person name="Gearin G."/>
            <person name="Goldberg J."/>
            <person name="Griggs A."/>
            <person name="Gujja S."/>
            <person name="Hansen M."/>
            <person name="Heiman D."/>
            <person name="Howarth C."/>
            <person name="Larimer J."/>
            <person name="Lui A."/>
            <person name="MacDonald P.J.P."/>
            <person name="McCowen C."/>
            <person name="Montmayeur A."/>
            <person name="Murphy C."/>
            <person name="Neiman D."/>
            <person name="Pearson M."/>
            <person name="Priest M."/>
            <person name="Roberts A."/>
            <person name="Saif S."/>
            <person name="Shea T."/>
            <person name="Sisk P."/>
            <person name="Stolte C."/>
            <person name="Sykes S."/>
            <person name="Wortman J."/>
            <person name="Nusbaum C."/>
            <person name="Birren B."/>
        </authorList>
    </citation>
    <scope>NUCLEOTIDE SEQUENCE [LARGE SCALE GENOMIC DNA]</scope>
    <source>
        <strain evidence="14 15">ATCC 38327</strain>
    </source>
</reference>
<keyword evidence="7" id="KW-0547">Nucleotide-binding</keyword>
<keyword evidence="4" id="KW-0820">tRNA-binding</keyword>
<dbReference type="InterPro" id="IPR023382">
    <property type="entry name" value="MnmA-like_central_sf"/>
</dbReference>